<evidence type="ECO:0000313" key="1">
    <source>
        <dbReference type="EMBL" id="EEC10297.1"/>
    </source>
</evidence>
<evidence type="ECO:0000313" key="3">
    <source>
        <dbReference type="Proteomes" id="UP000001555"/>
    </source>
</evidence>
<name>B7PUM5_IXOSC</name>
<dbReference type="EMBL" id="DS793473">
    <property type="protein sequence ID" value="EEC10297.1"/>
    <property type="molecule type" value="Genomic_DNA"/>
</dbReference>
<dbReference type="VEuPathDB" id="VectorBase:ISCI008356"/>
<evidence type="ECO:0000313" key="2">
    <source>
        <dbReference type="EnsemblMetazoa" id="ISCW008356-PA"/>
    </source>
</evidence>
<dbReference type="VEuPathDB" id="VectorBase:ISCW008356"/>
<dbReference type="InParanoid" id="B7PUM5"/>
<keyword evidence="3" id="KW-1185">Reference proteome</keyword>
<organism>
    <name type="scientific">Ixodes scapularis</name>
    <name type="common">Black-legged tick</name>
    <name type="synonym">Deer tick</name>
    <dbReference type="NCBI Taxonomy" id="6945"/>
    <lineage>
        <taxon>Eukaryota</taxon>
        <taxon>Metazoa</taxon>
        <taxon>Ecdysozoa</taxon>
        <taxon>Arthropoda</taxon>
        <taxon>Chelicerata</taxon>
        <taxon>Arachnida</taxon>
        <taxon>Acari</taxon>
        <taxon>Parasitiformes</taxon>
        <taxon>Ixodida</taxon>
        <taxon>Ixodoidea</taxon>
        <taxon>Ixodidae</taxon>
        <taxon>Ixodinae</taxon>
        <taxon>Ixodes</taxon>
    </lineage>
</organism>
<proteinExistence type="predicted"/>
<dbReference type="AlphaFoldDB" id="B7PUM5"/>
<dbReference type="HOGENOM" id="CLU_2624739_0_0_1"/>
<dbReference type="PaxDb" id="6945-B7PUM5"/>
<dbReference type="EMBL" id="ABJB010244486">
    <property type="status" value="NOT_ANNOTATED_CDS"/>
    <property type="molecule type" value="Genomic_DNA"/>
</dbReference>
<reference evidence="2" key="2">
    <citation type="submission" date="2020-05" db="UniProtKB">
        <authorList>
            <consortium name="EnsemblMetazoa"/>
        </authorList>
    </citation>
    <scope>IDENTIFICATION</scope>
    <source>
        <strain evidence="2">wikel</strain>
    </source>
</reference>
<dbReference type="EnsemblMetazoa" id="ISCW008356-RA">
    <property type="protein sequence ID" value="ISCW008356-PA"/>
    <property type="gene ID" value="ISCW008356"/>
</dbReference>
<gene>
    <name evidence="1" type="ORF">IscW_ISCW008356</name>
</gene>
<protein>
    <submittedName>
        <fullName evidence="1 2">Uncharacterized protein</fullName>
    </submittedName>
</protein>
<reference evidence="1 3" key="1">
    <citation type="submission" date="2008-03" db="EMBL/GenBank/DDBJ databases">
        <title>Annotation of Ixodes scapularis.</title>
        <authorList>
            <consortium name="Ixodes scapularis Genome Project Consortium"/>
            <person name="Caler E."/>
            <person name="Hannick L.I."/>
            <person name="Bidwell S."/>
            <person name="Joardar V."/>
            <person name="Thiagarajan M."/>
            <person name="Amedeo P."/>
            <person name="Galinsky K.J."/>
            <person name="Schobel S."/>
            <person name="Inman J."/>
            <person name="Hostetler J."/>
            <person name="Miller J."/>
            <person name="Hammond M."/>
            <person name="Megy K."/>
            <person name="Lawson D."/>
            <person name="Kodira C."/>
            <person name="Sutton G."/>
            <person name="Meyer J."/>
            <person name="Hill C.A."/>
            <person name="Birren B."/>
            <person name="Nene V."/>
            <person name="Collins F."/>
            <person name="Alarcon-Chaidez F."/>
            <person name="Wikel S."/>
            <person name="Strausberg R."/>
        </authorList>
    </citation>
    <scope>NUCLEOTIDE SEQUENCE [LARGE SCALE GENOMIC DNA]</scope>
    <source>
        <strain evidence="3">Wikel</strain>
        <strain evidence="1">Wikel colony</strain>
    </source>
</reference>
<accession>B7PUM5</accession>
<sequence>MLTTRALSLNSIFLYRVNGKHVVASRITLAGDEYNVCGDLDHGHRNRALISTPADCLERFVLPRNRSENVITEICFML</sequence>
<dbReference type="Proteomes" id="UP000001555">
    <property type="component" value="Unassembled WGS sequence"/>
</dbReference>